<dbReference type="SUPFAM" id="SSF53756">
    <property type="entry name" value="UDP-Glycosyltransferase/glycogen phosphorylase"/>
    <property type="match status" value="1"/>
</dbReference>
<protein>
    <submittedName>
        <fullName evidence="3">Glycosyltransferase family 4 protein</fullName>
    </submittedName>
</protein>
<feature type="domain" description="Glycosyl transferase family 1" evidence="1">
    <location>
        <begin position="182"/>
        <end position="347"/>
    </location>
</feature>
<sequence>MNKILEGQMAYINDYYNLIGASRYVEKDFKEIEEREGIKMLAIPFSRTINPSKDLISLYKLIQLFKKEKPDVVHTHTPKAGLLGMLAAKITNVPIRLHTVGGMPLMALTGKKLKILQFTEKLTYKYAHKIYPNSVGLKEFILKNNFTSSDKIKVLGNGSSNGVDTSFYNKDYPNAEVEALNLKQRLRIETSDFIFMFLGRLAKDKGIIELVSAFNKLSGNNPNLKLLLVGPLEEENGSLPKETLQIIKNTKAIIYPGRTDNVRAFLKLADVFVLPSYREGFPNALLQAGAMSLPLIATNINGSNEIIEDNKTGFLVPIQDEKSLLHKMKFLYENSETRINFADKIRETIEEKFKQSIIWEELLNEYKFYLKN</sequence>
<proteinExistence type="predicted"/>
<dbReference type="Pfam" id="PF13477">
    <property type="entry name" value="Glyco_trans_4_2"/>
    <property type="match status" value="1"/>
</dbReference>
<evidence type="ECO:0000313" key="3">
    <source>
        <dbReference type="EMBL" id="GAA0754093.1"/>
    </source>
</evidence>
<reference evidence="3 4" key="1">
    <citation type="journal article" date="2019" name="Int. J. Syst. Evol. Microbiol.">
        <title>The Global Catalogue of Microorganisms (GCM) 10K type strain sequencing project: providing services to taxonomists for standard genome sequencing and annotation.</title>
        <authorList>
            <consortium name="The Broad Institute Genomics Platform"/>
            <consortium name="The Broad Institute Genome Sequencing Center for Infectious Disease"/>
            <person name="Wu L."/>
            <person name="Ma J."/>
        </authorList>
    </citation>
    <scope>NUCLEOTIDE SEQUENCE [LARGE SCALE GENOMIC DNA]</scope>
    <source>
        <strain evidence="3 4">JCM 16231</strain>
    </source>
</reference>
<gene>
    <name evidence="3" type="ORF">GCM10009433_07250</name>
</gene>
<comment type="caution">
    <text evidence="3">The sequence shown here is derived from an EMBL/GenBank/DDBJ whole genome shotgun (WGS) entry which is preliminary data.</text>
</comment>
<name>A0ABN1K402_9FLAO</name>
<organism evidence="3 4">
    <name type="scientific">Psychroflexus lacisalsi</name>
    <dbReference type="NCBI Taxonomy" id="503928"/>
    <lineage>
        <taxon>Bacteria</taxon>
        <taxon>Pseudomonadati</taxon>
        <taxon>Bacteroidota</taxon>
        <taxon>Flavobacteriia</taxon>
        <taxon>Flavobacteriales</taxon>
        <taxon>Flavobacteriaceae</taxon>
        <taxon>Psychroflexus</taxon>
    </lineage>
</organism>
<dbReference type="InterPro" id="IPR028098">
    <property type="entry name" value="Glyco_trans_4-like_N"/>
</dbReference>
<accession>A0ABN1K402</accession>
<dbReference type="InterPro" id="IPR050194">
    <property type="entry name" value="Glycosyltransferase_grp1"/>
</dbReference>
<feature type="domain" description="Glycosyltransferase subfamily 4-like N-terminal" evidence="2">
    <location>
        <begin position="27"/>
        <end position="133"/>
    </location>
</feature>
<dbReference type="Pfam" id="PF00534">
    <property type="entry name" value="Glycos_transf_1"/>
    <property type="match status" value="1"/>
</dbReference>
<dbReference type="CDD" id="cd03808">
    <property type="entry name" value="GT4_CapM-like"/>
    <property type="match status" value="1"/>
</dbReference>
<dbReference type="PANTHER" id="PTHR45947:SF3">
    <property type="entry name" value="SULFOQUINOVOSYL TRANSFERASE SQD2"/>
    <property type="match status" value="1"/>
</dbReference>
<dbReference type="PANTHER" id="PTHR45947">
    <property type="entry name" value="SULFOQUINOVOSYL TRANSFERASE SQD2"/>
    <property type="match status" value="1"/>
</dbReference>
<evidence type="ECO:0000313" key="4">
    <source>
        <dbReference type="Proteomes" id="UP001500185"/>
    </source>
</evidence>
<evidence type="ECO:0000259" key="2">
    <source>
        <dbReference type="Pfam" id="PF13477"/>
    </source>
</evidence>
<keyword evidence="4" id="KW-1185">Reference proteome</keyword>
<dbReference type="Gene3D" id="3.40.50.2000">
    <property type="entry name" value="Glycogen Phosphorylase B"/>
    <property type="match status" value="2"/>
</dbReference>
<dbReference type="InterPro" id="IPR001296">
    <property type="entry name" value="Glyco_trans_1"/>
</dbReference>
<dbReference type="Proteomes" id="UP001500185">
    <property type="component" value="Unassembled WGS sequence"/>
</dbReference>
<dbReference type="EMBL" id="BAAAGG010000005">
    <property type="protein sequence ID" value="GAA0754093.1"/>
    <property type="molecule type" value="Genomic_DNA"/>
</dbReference>
<evidence type="ECO:0000259" key="1">
    <source>
        <dbReference type="Pfam" id="PF00534"/>
    </source>
</evidence>